<evidence type="ECO:0000256" key="4">
    <source>
        <dbReference type="ARBA" id="ARBA00011062"/>
    </source>
</evidence>
<dbReference type="Pfam" id="PF01975">
    <property type="entry name" value="SurE"/>
    <property type="match status" value="1"/>
</dbReference>
<evidence type="ECO:0000256" key="2">
    <source>
        <dbReference type="ARBA" id="ARBA00001946"/>
    </source>
</evidence>
<dbReference type="GO" id="GO:0005737">
    <property type="term" value="C:cytoplasm"/>
    <property type="evidence" value="ECO:0007669"/>
    <property type="project" value="UniProtKB-SubCell"/>
</dbReference>
<dbReference type="HAMAP" id="MF_00060">
    <property type="entry name" value="SurE"/>
    <property type="match status" value="1"/>
</dbReference>
<evidence type="ECO:0000256" key="5">
    <source>
        <dbReference type="ARBA" id="ARBA00022490"/>
    </source>
</evidence>
<dbReference type="PANTHER" id="PTHR30457">
    <property type="entry name" value="5'-NUCLEOTIDASE SURE"/>
    <property type="match status" value="1"/>
</dbReference>
<comment type="function">
    <text evidence="9">Nucleotidase that shows phosphatase activity on nucleoside 5'-monophosphates.</text>
</comment>
<evidence type="ECO:0000256" key="8">
    <source>
        <dbReference type="ARBA" id="ARBA00022801"/>
    </source>
</evidence>
<dbReference type="NCBIfam" id="TIGR00087">
    <property type="entry name" value="surE"/>
    <property type="match status" value="1"/>
</dbReference>
<dbReference type="InterPro" id="IPR030048">
    <property type="entry name" value="SurE"/>
</dbReference>
<feature type="domain" description="Survival protein SurE-like phosphatase/nucleotidase" evidence="10">
    <location>
        <begin position="18"/>
        <end position="202"/>
    </location>
</feature>
<name>A0A918C2B4_9DEIO</name>
<reference evidence="11" key="2">
    <citation type="submission" date="2020-09" db="EMBL/GenBank/DDBJ databases">
        <authorList>
            <person name="Sun Q."/>
            <person name="Ohkuma M."/>
        </authorList>
    </citation>
    <scope>NUCLEOTIDE SEQUENCE</scope>
    <source>
        <strain evidence="11">JCM 31311</strain>
    </source>
</reference>
<dbReference type="GO" id="GO:0008254">
    <property type="term" value="F:3'-nucleotidase activity"/>
    <property type="evidence" value="ECO:0007669"/>
    <property type="project" value="TreeGrafter"/>
</dbReference>
<protein>
    <recommendedName>
        <fullName evidence="9">5'-nucleotidase SurE</fullName>
        <ecNumber evidence="9">3.1.3.5</ecNumber>
    </recommendedName>
    <alternativeName>
        <fullName evidence="9">Nucleoside 5'-monophosphate phosphohydrolase</fullName>
    </alternativeName>
</protein>
<evidence type="ECO:0000313" key="12">
    <source>
        <dbReference type="Proteomes" id="UP000603865"/>
    </source>
</evidence>
<dbReference type="GO" id="GO:0000166">
    <property type="term" value="F:nucleotide binding"/>
    <property type="evidence" value="ECO:0007669"/>
    <property type="project" value="UniProtKB-KW"/>
</dbReference>
<evidence type="ECO:0000256" key="6">
    <source>
        <dbReference type="ARBA" id="ARBA00022723"/>
    </source>
</evidence>
<dbReference type="SUPFAM" id="SSF64167">
    <property type="entry name" value="SurE-like"/>
    <property type="match status" value="1"/>
</dbReference>
<feature type="binding site" evidence="9">
    <location>
        <position position="24"/>
    </location>
    <ligand>
        <name>a divalent metal cation</name>
        <dbReference type="ChEBI" id="CHEBI:60240"/>
    </ligand>
</feature>
<dbReference type="PANTHER" id="PTHR30457:SF12">
    <property type="entry name" value="5'_3'-NUCLEOTIDASE SURE"/>
    <property type="match status" value="1"/>
</dbReference>
<gene>
    <name evidence="9 11" type="primary">surE</name>
    <name evidence="11" type="ORF">GCM10008957_14120</name>
</gene>
<reference evidence="11" key="1">
    <citation type="journal article" date="2014" name="Int. J. Syst. Evol. Microbiol.">
        <title>Complete genome sequence of Corynebacterium casei LMG S-19264T (=DSM 44701T), isolated from a smear-ripened cheese.</title>
        <authorList>
            <consortium name="US DOE Joint Genome Institute (JGI-PGF)"/>
            <person name="Walter F."/>
            <person name="Albersmeier A."/>
            <person name="Kalinowski J."/>
            <person name="Ruckert C."/>
        </authorList>
    </citation>
    <scope>NUCLEOTIDE SEQUENCE</scope>
    <source>
        <strain evidence="11">JCM 31311</strain>
    </source>
</reference>
<accession>A0A918C2B4</accession>
<organism evidence="11 12">
    <name type="scientific">Deinococcus ruber</name>
    <dbReference type="NCBI Taxonomy" id="1848197"/>
    <lineage>
        <taxon>Bacteria</taxon>
        <taxon>Thermotogati</taxon>
        <taxon>Deinococcota</taxon>
        <taxon>Deinococci</taxon>
        <taxon>Deinococcales</taxon>
        <taxon>Deinococcaceae</taxon>
        <taxon>Deinococcus</taxon>
    </lineage>
</organism>
<evidence type="ECO:0000259" key="10">
    <source>
        <dbReference type="Pfam" id="PF01975"/>
    </source>
</evidence>
<dbReference type="RefSeq" id="WP_189088825.1">
    <property type="nucleotide sequence ID" value="NZ_BMQL01000005.1"/>
</dbReference>
<feature type="binding site" evidence="9">
    <location>
        <position position="23"/>
    </location>
    <ligand>
        <name>a divalent metal cation</name>
        <dbReference type="ChEBI" id="CHEBI:60240"/>
    </ligand>
</feature>
<dbReference type="InterPro" id="IPR002828">
    <property type="entry name" value="SurE-like_Pase/nucleotidase"/>
</dbReference>
<comment type="subcellular location">
    <subcellularLocation>
        <location evidence="3 9">Cytoplasm</location>
    </subcellularLocation>
</comment>
<dbReference type="Proteomes" id="UP000603865">
    <property type="component" value="Unassembled WGS sequence"/>
</dbReference>
<keyword evidence="5 9" id="KW-0963">Cytoplasm</keyword>
<comment type="similarity">
    <text evidence="4 9">Belongs to the SurE nucleotidase family.</text>
</comment>
<keyword evidence="7 9" id="KW-0547">Nucleotide-binding</keyword>
<keyword evidence="6 9" id="KW-0479">Metal-binding</keyword>
<comment type="cofactor">
    <cofactor evidence="2">
        <name>Mg(2+)</name>
        <dbReference type="ChEBI" id="CHEBI:18420"/>
    </cofactor>
</comment>
<dbReference type="EC" id="3.1.3.5" evidence="9"/>
<proteinExistence type="inferred from homology"/>
<dbReference type="NCBIfam" id="NF001490">
    <property type="entry name" value="PRK00346.1-4"/>
    <property type="match status" value="1"/>
</dbReference>
<evidence type="ECO:0000256" key="1">
    <source>
        <dbReference type="ARBA" id="ARBA00000815"/>
    </source>
</evidence>
<dbReference type="FunFam" id="3.40.1210.10:FF:000001">
    <property type="entry name" value="5'/3'-nucleotidase SurE"/>
    <property type="match status" value="1"/>
</dbReference>
<comment type="caution">
    <text evidence="11">The sequence shown here is derived from an EMBL/GenBank/DDBJ whole genome shotgun (WGS) entry which is preliminary data.</text>
</comment>
<dbReference type="GO" id="GO:0008253">
    <property type="term" value="F:5'-nucleotidase activity"/>
    <property type="evidence" value="ECO:0007669"/>
    <property type="project" value="UniProtKB-UniRule"/>
</dbReference>
<dbReference type="GO" id="GO:0046872">
    <property type="term" value="F:metal ion binding"/>
    <property type="evidence" value="ECO:0007669"/>
    <property type="project" value="UniProtKB-UniRule"/>
</dbReference>
<feature type="binding site" evidence="9">
    <location>
        <position position="54"/>
    </location>
    <ligand>
        <name>a divalent metal cation</name>
        <dbReference type="ChEBI" id="CHEBI:60240"/>
    </ligand>
</feature>
<dbReference type="Gene3D" id="3.40.1210.10">
    <property type="entry name" value="Survival protein SurE-like phosphatase/nucleotidase"/>
    <property type="match status" value="1"/>
</dbReference>
<keyword evidence="8 9" id="KW-0378">Hydrolase</keyword>
<comment type="catalytic activity">
    <reaction evidence="1 9">
        <text>a ribonucleoside 5'-phosphate + H2O = a ribonucleoside + phosphate</text>
        <dbReference type="Rhea" id="RHEA:12484"/>
        <dbReference type="ChEBI" id="CHEBI:15377"/>
        <dbReference type="ChEBI" id="CHEBI:18254"/>
        <dbReference type="ChEBI" id="CHEBI:43474"/>
        <dbReference type="ChEBI" id="CHEBI:58043"/>
        <dbReference type="EC" id="3.1.3.5"/>
    </reaction>
</comment>
<dbReference type="AlphaFoldDB" id="A0A918C2B4"/>
<dbReference type="InterPro" id="IPR036523">
    <property type="entry name" value="SurE-like_sf"/>
</dbReference>
<evidence type="ECO:0000313" key="11">
    <source>
        <dbReference type="EMBL" id="GGR02339.1"/>
    </source>
</evidence>
<sequence length="275" mass="28961">MTATDLQRFSVGGTRKTVLIANDDGIFSPGIKALALALARVAEVRVVAPDVEQSAVGHGITIRRPLRFRHTASAGFGDSVPAYRVDGTPADCVVLGVHLLGLPDMVVSGINLGPNMGHDLTHSGTVAAAIEGLAFGVPSIALSQVSSEGGEYDFTAGADYAARLVQHVLNTKLPPRTLLNVNFPAGELKGARVTRLSDHRYEDTLVRRQDPDGKDYYWVAGTIRADEVGDDTDYGAVMGGYASITPVRLELTAQDLLGSLADTLPDAGQQAGTQL</sequence>
<evidence type="ECO:0000256" key="3">
    <source>
        <dbReference type="ARBA" id="ARBA00004496"/>
    </source>
</evidence>
<comment type="cofactor">
    <cofactor evidence="9">
        <name>a divalent metal cation</name>
        <dbReference type="ChEBI" id="CHEBI:60240"/>
    </cofactor>
    <text evidence="9">Binds 1 divalent metal cation per subunit.</text>
</comment>
<dbReference type="GO" id="GO:0004309">
    <property type="term" value="F:exopolyphosphatase activity"/>
    <property type="evidence" value="ECO:0007669"/>
    <property type="project" value="TreeGrafter"/>
</dbReference>
<dbReference type="EMBL" id="BMQL01000005">
    <property type="protein sequence ID" value="GGR02339.1"/>
    <property type="molecule type" value="Genomic_DNA"/>
</dbReference>
<evidence type="ECO:0000256" key="7">
    <source>
        <dbReference type="ARBA" id="ARBA00022741"/>
    </source>
</evidence>
<evidence type="ECO:0000256" key="9">
    <source>
        <dbReference type="HAMAP-Rule" id="MF_00060"/>
    </source>
</evidence>
<keyword evidence="12" id="KW-1185">Reference proteome</keyword>
<feature type="binding site" evidence="9">
    <location>
        <position position="111"/>
    </location>
    <ligand>
        <name>a divalent metal cation</name>
        <dbReference type="ChEBI" id="CHEBI:60240"/>
    </ligand>
</feature>